<proteinExistence type="predicted"/>
<dbReference type="AlphaFoldDB" id="A0A7I8JHY6"/>
<evidence type="ECO:0000313" key="1">
    <source>
        <dbReference type="EMBL" id="CAA2630505.1"/>
    </source>
</evidence>
<dbReference type="EMBL" id="LR743600">
    <property type="protein sequence ID" value="CAA2630505.1"/>
    <property type="molecule type" value="Genomic_DNA"/>
</dbReference>
<name>A0A7I8JHY6_SPIIN</name>
<dbReference type="Proteomes" id="UP000663760">
    <property type="component" value="Chromosome 13"/>
</dbReference>
<reference evidence="1" key="1">
    <citation type="submission" date="2019-12" db="EMBL/GenBank/DDBJ databases">
        <authorList>
            <person name="Scholz U."/>
            <person name="Mascher M."/>
            <person name="Fiebig A."/>
        </authorList>
    </citation>
    <scope>NUCLEOTIDE SEQUENCE</scope>
</reference>
<sequence>MHAYVATQSCICTAAMQHCLSAPPFACLPCTSFKGRPP</sequence>
<protein>
    <submittedName>
        <fullName evidence="1">Uncharacterized protein</fullName>
    </submittedName>
</protein>
<keyword evidence="3" id="KW-1185">Reference proteome</keyword>
<gene>
    <name evidence="1" type="ORF">SI7747_13016151</name>
    <name evidence="2" type="ORF">SI8410_13017394</name>
</gene>
<organism evidence="1">
    <name type="scientific">Spirodela intermedia</name>
    <name type="common">Intermediate duckweed</name>
    <dbReference type="NCBI Taxonomy" id="51605"/>
    <lineage>
        <taxon>Eukaryota</taxon>
        <taxon>Viridiplantae</taxon>
        <taxon>Streptophyta</taxon>
        <taxon>Embryophyta</taxon>
        <taxon>Tracheophyta</taxon>
        <taxon>Spermatophyta</taxon>
        <taxon>Magnoliopsida</taxon>
        <taxon>Liliopsida</taxon>
        <taxon>Araceae</taxon>
        <taxon>Lemnoideae</taxon>
        <taxon>Spirodela</taxon>
    </lineage>
</organism>
<evidence type="ECO:0000313" key="2">
    <source>
        <dbReference type="EMBL" id="CAA7406716.1"/>
    </source>
</evidence>
<dbReference type="EMBL" id="LR746276">
    <property type="protein sequence ID" value="CAA7406716.1"/>
    <property type="molecule type" value="Genomic_DNA"/>
</dbReference>
<evidence type="ECO:0000313" key="3">
    <source>
        <dbReference type="Proteomes" id="UP000663760"/>
    </source>
</evidence>
<accession>A0A7I8JHY6</accession>